<name>A0ABD1BEM8_CARAN</name>
<evidence type="ECO:0000313" key="8">
    <source>
        <dbReference type="EMBL" id="KAL1214419.1"/>
    </source>
</evidence>
<dbReference type="SUPFAM" id="SSF101936">
    <property type="entry name" value="DNA-binding pseudobarrel domain"/>
    <property type="match status" value="2"/>
</dbReference>
<feature type="compositionally biased region" description="Basic and acidic residues" evidence="6">
    <location>
        <begin position="134"/>
        <end position="163"/>
    </location>
</feature>
<dbReference type="EMBL" id="JBANAX010000313">
    <property type="protein sequence ID" value="KAL1214419.1"/>
    <property type="molecule type" value="Genomic_DNA"/>
</dbReference>
<evidence type="ECO:0000256" key="3">
    <source>
        <dbReference type="ARBA" id="ARBA00023125"/>
    </source>
</evidence>
<keyword evidence="5" id="KW-0539">Nucleus</keyword>
<gene>
    <name evidence="8" type="ORF">V5N11_023993</name>
</gene>
<dbReference type="PANTHER" id="PTHR31920:SF122">
    <property type="entry name" value="B3 DOMAIN-CONTAINING PROTEIN REM23"/>
    <property type="match status" value="1"/>
</dbReference>
<keyword evidence="9" id="KW-1185">Reference proteome</keyword>
<evidence type="ECO:0000313" key="9">
    <source>
        <dbReference type="Proteomes" id="UP001558713"/>
    </source>
</evidence>
<evidence type="ECO:0000259" key="7">
    <source>
        <dbReference type="PROSITE" id="PS50863"/>
    </source>
</evidence>
<dbReference type="PANTHER" id="PTHR31920">
    <property type="entry name" value="B3 DOMAIN-CONTAINING"/>
    <property type="match status" value="1"/>
</dbReference>
<dbReference type="Gene3D" id="2.40.330.10">
    <property type="entry name" value="DNA-binding pseudobarrel domain"/>
    <property type="match status" value="2"/>
</dbReference>
<keyword evidence="3" id="KW-0238">DNA-binding</keyword>
<sequence length="332" mass="39119">MGMNIPGFIRIKEDRKKLGFFKIFQTADLSSESMRAFPYKFIRKVAKKDFSYKMVLKAQWGTSWELEVSKNPRFYYMEKRGWDQFVSDNVLGRNEFITFTHKGKMRFNVNIYEQNGVEMRIPRKHQTMGSSSGIKKEQGESSLKDVKKEEETDESPGRFEVDTRKKKTERSNISTKKMKSKKVYNAVERGESSKGAELKARKKKKAELASTFKKKKKLKRKRAECTDREFRITIRTSYLKFLAIPMEFVRYIPNESTMFTIRHPNGETSWKVLCLVRNKRTIFSRGWSRMAREYPLLIGDICTFKLINPTELLLVISKKAKKTKNKFHTIIE</sequence>
<dbReference type="CDD" id="cd10017">
    <property type="entry name" value="B3_DNA"/>
    <property type="match status" value="2"/>
</dbReference>
<protein>
    <submittedName>
        <fullName evidence="8">B3 domain-containing protein</fullName>
    </submittedName>
</protein>
<organism evidence="8 9">
    <name type="scientific">Cardamine amara subsp. amara</name>
    <dbReference type="NCBI Taxonomy" id="228776"/>
    <lineage>
        <taxon>Eukaryota</taxon>
        <taxon>Viridiplantae</taxon>
        <taxon>Streptophyta</taxon>
        <taxon>Embryophyta</taxon>
        <taxon>Tracheophyta</taxon>
        <taxon>Spermatophyta</taxon>
        <taxon>Magnoliopsida</taxon>
        <taxon>eudicotyledons</taxon>
        <taxon>Gunneridae</taxon>
        <taxon>Pentapetalae</taxon>
        <taxon>rosids</taxon>
        <taxon>malvids</taxon>
        <taxon>Brassicales</taxon>
        <taxon>Brassicaceae</taxon>
        <taxon>Cardamineae</taxon>
        <taxon>Cardamine</taxon>
    </lineage>
</organism>
<dbReference type="PROSITE" id="PS50863">
    <property type="entry name" value="B3"/>
    <property type="match status" value="2"/>
</dbReference>
<accession>A0ABD1BEM8</accession>
<feature type="domain" description="TF-B3" evidence="7">
    <location>
        <begin position="227"/>
        <end position="320"/>
    </location>
</feature>
<comment type="subcellular location">
    <subcellularLocation>
        <location evidence="1">Nucleus</location>
    </subcellularLocation>
</comment>
<dbReference type="Pfam" id="PF02362">
    <property type="entry name" value="B3"/>
    <property type="match status" value="2"/>
</dbReference>
<evidence type="ECO:0000256" key="2">
    <source>
        <dbReference type="ARBA" id="ARBA00023015"/>
    </source>
</evidence>
<dbReference type="InterPro" id="IPR050655">
    <property type="entry name" value="Plant_B3_domain"/>
</dbReference>
<evidence type="ECO:0000256" key="6">
    <source>
        <dbReference type="SAM" id="MobiDB-lite"/>
    </source>
</evidence>
<comment type="caution">
    <text evidence="8">The sequence shown here is derived from an EMBL/GenBank/DDBJ whole genome shotgun (WGS) entry which is preliminary data.</text>
</comment>
<dbReference type="AlphaFoldDB" id="A0ABD1BEM8"/>
<dbReference type="InterPro" id="IPR003340">
    <property type="entry name" value="B3_DNA-bd"/>
</dbReference>
<evidence type="ECO:0000256" key="4">
    <source>
        <dbReference type="ARBA" id="ARBA00023163"/>
    </source>
</evidence>
<evidence type="ECO:0000256" key="5">
    <source>
        <dbReference type="ARBA" id="ARBA00023242"/>
    </source>
</evidence>
<feature type="domain" description="TF-B3" evidence="7">
    <location>
        <begin position="20"/>
        <end position="115"/>
    </location>
</feature>
<feature type="region of interest" description="Disordered" evidence="6">
    <location>
        <begin position="124"/>
        <end position="181"/>
    </location>
</feature>
<dbReference type="GO" id="GO:0003677">
    <property type="term" value="F:DNA binding"/>
    <property type="evidence" value="ECO:0007669"/>
    <property type="project" value="UniProtKB-KW"/>
</dbReference>
<reference evidence="8 9" key="1">
    <citation type="submission" date="2024-04" db="EMBL/GenBank/DDBJ databases">
        <title>Genome assembly C_amara_ONT_v2.</title>
        <authorList>
            <person name="Yant L."/>
            <person name="Moore C."/>
            <person name="Slenker M."/>
        </authorList>
    </citation>
    <scope>NUCLEOTIDE SEQUENCE [LARGE SCALE GENOMIC DNA]</scope>
    <source>
        <tissue evidence="8">Leaf</tissue>
    </source>
</reference>
<dbReference type="SMART" id="SM01019">
    <property type="entry name" value="B3"/>
    <property type="match status" value="2"/>
</dbReference>
<keyword evidence="2" id="KW-0805">Transcription regulation</keyword>
<dbReference type="InterPro" id="IPR015300">
    <property type="entry name" value="DNA-bd_pseudobarrel_sf"/>
</dbReference>
<keyword evidence="4" id="KW-0804">Transcription</keyword>
<dbReference type="Proteomes" id="UP001558713">
    <property type="component" value="Unassembled WGS sequence"/>
</dbReference>
<dbReference type="GO" id="GO:0005634">
    <property type="term" value="C:nucleus"/>
    <property type="evidence" value="ECO:0007669"/>
    <property type="project" value="UniProtKB-SubCell"/>
</dbReference>
<evidence type="ECO:0000256" key="1">
    <source>
        <dbReference type="ARBA" id="ARBA00004123"/>
    </source>
</evidence>
<proteinExistence type="predicted"/>